<sequence length="173" mass="20317">MNFKFEEALERLQRTPFSLEQLLSDISEEWIQCHEGEGTWTVKEVIDHLIECEKTNWIPRVNSILDGNEVTPLPPFDRFAHLQQDKPVSFKESISTFKTYREKNVLLLKELVDPQLHLNMKGIHPAFGEITLKQLLSTWVVHDFTHISQILRVMAKRYSEDVGPWNEYLSILK</sequence>
<proteinExistence type="predicted"/>
<evidence type="ECO:0000259" key="1">
    <source>
        <dbReference type="Pfam" id="PF12867"/>
    </source>
</evidence>
<gene>
    <name evidence="2" type="ORF">ACFSCX_23505</name>
</gene>
<organism evidence="2 3">
    <name type="scientific">Bacillus salitolerans</name>
    <dbReference type="NCBI Taxonomy" id="1437434"/>
    <lineage>
        <taxon>Bacteria</taxon>
        <taxon>Bacillati</taxon>
        <taxon>Bacillota</taxon>
        <taxon>Bacilli</taxon>
        <taxon>Bacillales</taxon>
        <taxon>Bacillaceae</taxon>
        <taxon>Bacillus</taxon>
    </lineage>
</organism>
<dbReference type="Pfam" id="PF12867">
    <property type="entry name" value="DinB_2"/>
    <property type="match status" value="1"/>
</dbReference>
<dbReference type="Gene3D" id="1.20.120.450">
    <property type="entry name" value="dinb family like domain"/>
    <property type="match status" value="1"/>
</dbReference>
<dbReference type="SUPFAM" id="SSF109854">
    <property type="entry name" value="DinB/YfiT-like putative metalloenzymes"/>
    <property type="match status" value="1"/>
</dbReference>
<reference evidence="3" key="1">
    <citation type="journal article" date="2019" name="Int. J. Syst. Evol. Microbiol.">
        <title>The Global Catalogue of Microorganisms (GCM) 10K type strain sequencing project: providing services to taxonomists for standard genome sequencing and annotation.</title>
        <authorList>
            <consortium name="The Broad Institute Genomics Platform"/>
            <consortium name="The Broad Institute Genome Sequencing Center for Infectious Disease"/>
            <person name="Wu L."/>
            <person name="Ma J."/>
        </authorList>
    </citation>
    <scope>NUCLEOTIDE SEQUENCE [LARGE SCALE GENOMIC DNA]</scope>
    <source>
        <strain evidence="3">CCUG 49339</strain>
    </source>
</reference>
<evidence type="ECO:0000313" key="2">
    <source>
        <dbReference type="EMBL" id="MFD1739452.1"/>
    </source>
</evidence>
<dbReference type="InterPro" id="IPR024775">
    <property type="entry name" value="DinB-like"/>
</dbReference>
<keyword evidence="3" id="KW-1185">Reference proteome</keyword>
<dbReference type="EMBL" id="JBHUEM010000055">
    <property type="protein sequence ID" value="MFD1739452.1"/>
    <property type="molecule type" value="Genomic_DNA"/>
</dbReference>
<protein>
    <submittedName>
        <fullName evidence="2">DinB family protein</fullName>
    </submittedName>
</protein>
<comment type="caution">
    <text evidence="2">The sequence shown here is derived from an EMBL/GenBank/DDBJ whole genome shotgun (WGS) entry which is preliminary data.</text>
</comment>
<dbReference type="Proteomes" id="UP001597214">
    <property type="component" value="Unassembled WGS sequence"/>
</dbReference>
<name>A0ABW4LYG1_9BACI</name>
<accession>A0ABW4LYG1</accession>
<dbReference type="InterPro" id="IPR034660">
    <property type="entry name" value="DinB/YfiT-like"/>
</dbReference>
<dbReference type="RefSeq" id="WP_377930693.1">
    <property type="nucleotide sequence ID" value="NZ_JBHUEM010000055.1"/>
</dbReference>
<feature type="domain" description="DinB-like" evidence="1">
    <location>
        <begin position="12"/>
        <end position="150"/>
    </location>
</feature>
<evidence type="ECO:0000313" key="3">
    <source>
        <dbReference type="Proteomes" id="UP001597214"/>
    </source>
</evidence>